<name>G0U5H9_TRYVY</name>
<evidence type="ECO:0000313" key="1">
    <source>
        <dbReference type="EMBL" id="CCC51130.1"/>
    </source>
</evidence>
<reference evidence="1" key="1">
    <citation type="journal article" date="2012" name="Proc. Natl. Acad. Sci. U.S.A.">
        <title>Antigenic diversity is generated by distinct evolutionary mechanisms in African trypanosome species.</title>
        <authorList>
            <person name="Jackson A.P."/>
            <person name="Berry A."/>
            <person name="Aslett M."/>
            <person name="Allison H.C."/>
            <person name="Burton P."/>
            <person name="Vavrova-Anderson J."/>
            <person name="Brown R."/>
            <person name="Browne H."/>
            <person name="Corton N."/>
            <person name="Hauser H."/>
            <person name="Gamble J."/>
            <person name="Gilderthorp R."/>
            <person name="Marcello L."/>
            <person name="McQuillan J."/>
            <person name="Otto T.D."/>
            <person name="Quail M.A."/>
            <person name="Sanders M.J."/>
            <person name="van Tonder A."/>
            <person name="Ginger M.L."/>
            <person name="Field M.C."/>
            <person name="Barry J.D."/>
            <person name="Hertz-Fowler C."/>
            <person name="Berriman M."/>
        </authorList>
    </citation>
    <scope>NUCLEOTIDE SEQUENCE</scope>
    <source>
        <strain evidence="1">Y486</strain>
    </source>
</reference>
<proteinExistence type="predicted"/>
<sequence>LKTVLLFGTVELPSEAYDKLSYLSVFAAVRHKNAQKSIMAAILTLLIRAQAEAGERSTLIQEKKANISRFLDDSTVDSLLAFELSAEAVMKRKRERIQQIQQRQEICNIAGAVESSGPKVSEANAQPGSAPGAHEPPVAGLLGRASRFLQIREWSQQPSRLIMILVHILLLCILLRRAVSVSRFVCGLVRGTSYGARKSLVL</sequence>
<protein>
    <submittedName>
        <fullName evidence="1">Uncharacterized protein</fullName>
    </submittedName>
</protein>
<feature type="non-terminal residue" evidence="1">
    <location>
        <position position="1"/>
    </location>
</feature>
<accession>G0U5H9</accession>
<dbReference type="EMBL" id="HE573026">
    <property type="protein sequence ID" value="CCC51130.1"/>
    <property type="molecule type" value="Genomic_DNA"/>
</dbReference>
<organism evidence="1">
    <name type="scientific">Trypanosoma vivax (strain Y486)</name>
    <dbReference type="NCBI Taxonomy" id="1055687"/>
    <lineage>
        <taxon>Eukaryota</taxon>
        <taxon>Discoba</taxon>
        <taxon>Euglenozoa</taxon>
        <taxon>Kinetoplastea</taxon>
        <taxon>Metakinetoplastina</taxon>
        <taxon>Trypanosomatida</taxon>
        <taxon>Trypanosomatidae</taxon>
        <taxon>Trypanosoma</taxon>
        <taxon>Duttonella</taxon>
    </lineage>
</organism>
<dbReference type="AlphaFoldDB" id="G0U5H9"/>
<dbReference type="VEuPathDB" id="TriTrypDB:TvY486_1001830"/>
<gene>
    <name evidence="1" type="ORF">TVY486_1001830</name>
</gene>